<feature type="region of interest" description="Disordered" evidence="1">
    <location>
        <begin position="144"/>
        <end position="165"/>
    </location>
</feature>
<gene>
    <name evidence="2" type="ORF">COLO4_25212</name>
</gene>
<evidence type="ECO:0000313" key="3">
    <source>
        <dbReference type="Proteomes" id="UP000187203"/>
    </source>
</evidence>
<reference evidence="3" key="1">
    <citation type="submission" date="2013-09" db="EMBL/GenBank/DDBJ databases">
        <title>Corchorus olitorius genome sequencing.</title>
        <authorList>
            <person name="Alam M."/>
            <person name="Haque M.S."/>
            <person name="Islam M.S."/>
            <person name="Emdad E.M."/>
            <person name="Islam M.M."/>
            <person name="Ahmed B."/>
            <person name="Halim A."/>
            <person name="Hossen Q.M.M."/>
            <person name="Hossain M.Z."/>
            <person name="Ahmed R."/>
            <person name="Khan M.M."/>
            <person name="Islam R."/>
            <person name="Rashid M.M."/>
            <person name="Khan S.A."/>
            <person name="Rahman M.S."/>
            <person name="Alam M."/>
            <person name="Yahiya A.S."/>
            <person name="Khan M.S."/>
            <person name="Azam M.S."/>
            <person name="Haque T."/>
            <person name="Lashkar M.Z.H."/>
            <person name="Akhand A.I."/>
            <person name="Morshed G."/>
            <person name="Roy S."/>
            <person name="Uddin K.S."/>
            <person name="Rabeya T."/>
            <person name="Hossain A.S."/>
            <person name="Chowdhury A."/>
            <person name="Snigdha A.R."/>
            <person name="Mortoza M.S."/>
            <person name="Matin S.A."/>
            <person name="Hoque S.M.E."/>
            <person name="Islam M.K."/>
            <person name="Roy D.K."/>
            <person name="Haider R."/>
            <person name="Moosa M.M."/>
            <person name="Elias S.M."/>
            <person name="Hasan A.M."/>
            <person name="Jahan S."/>
            <person name="Shafiuddin M."/>
            <person name="Mahmood N."/>
            <person name="Shommy N.S."/>
        </authorList>
    </citation>
    <scope>NUCLEOTIDE SEQUENCE [LARGE SCALE GENOMIC DNA]</scope>
    <source>
        <strain evidence="3">cv. O-4</strain>
    </source>
</reference>
<organism evidence="2 3">
    <name type="scientific">Corchorus olitorius</name>
    <dbReference type="NCBI Taxonomy" id="93759"/>
    <lineage>
        <taxon>Eukaryota</taxon>
        <taxon>Viridiplantae</taxon>
        <taxon>Streptophyta</taxon>
        <taxon>Embryophyta</taxon>
        <taxon>Tracheophyta</taxon>
        <taxon>Spermatophyta</taxon>
        <taxon>Magnoliopsida</taxon>
        <taxon>eudicotyledons</taxon>
        <taxon>Gunneridae</taxon>
        <taxon>Pentapetalae</taxon>
        <taxon>rosids</taxon>
        <taxon>malvids</taxon>
        <taxon>Malvales</taxon>
        <taxon>Malvaceae</taxon>
        <taxon>Grewioideae</taxon>
        <taxon>Apeibeae</taxon>
        <taxon>Corchorus</taxon>
    </lineage>
</organism>
<dbReference type="EMBL" id="AWUE01018946">
    <property type="protein sequence ID" value="OMO77389.1"/>
    <property type="molecule type" value="Genomic_DNA"/>
</dbReference>
<dbReference type="Proteomes" id="UP000187203">
    <property type="component" value="Unassembled WGS sequence"/>
</dbReference>
<comment type="caution">
    <text evidence="2">The sequence shown here is derived from an EMBL/GenBank/DDBJ whole genome shotgun (WGS) entry which is preliminary data.</text>
</comment>
<sequence>MSRASALYTKNLQCILKIQQQRRRGFGHQAALDVNPSATSTRQNQQHGFPSVDSYPLNFSSSALEDHDHRVVINHNFSDPFSTMRDPLLHELNVAANSTAYVGSSPNSAIDNNNNKNKIFEEELRMVERVTFFSRIQISPNSNKLAASMSPCDSSPPMMATGAGV</sequence>
<protein>
    <submittedName>
        <fullName evidence="2">Uncharacterized protein</fullName>
    </submittedName>
</protein>
<name>A0A1R3I4C8_9ROSI</name>
<accession>A0A1R3I4C8</accession>
<evidence type="ECO:0000313" key="2">
    <source>
        <dbReference type="EMBL" id="OMO77389.1"/>
    </source>
</evidence>
<proteinExistence type="predicted"/>
<evidence type="ECO:0000256" key="1">
    <source>
        <dbReference type="SAM" id="MobiDB-lite"/>
    </source>
</evidence>
<keyword evidence="3" id="KW-1185">Reference proteome</keyword>
<dbReference type="AlphaFoldDB" id="A0A1R3I4C8"/>
<feature type="compositionally biased region" description="Low complexity" evidence="1">
    <location>
        <begin position="146"/>
        <end position="165"/>
    </location>
</feature>
<dbReference type="OrthoDB" id="10475055at2759"/>